<sequence length="261" mass="28763">MDPLADDLEQVDKAPYAFSWNNPINMVDPTGLKPFSTHLDADGNIITVIDDGDNSVYQHGANADGGTPTEHMIQRRQEIYGSTSANGRKVGETEYWDEFISPETGKPMTNYVVQVGKSFDPIISEMNAKSKDMNLMEIAQASKKNQLFDIKTDYKSVGGLLNGKYATSRSAGNFLAGYNAEGGTMMGVGVSFTTFQKLAGALHIENSHGKRLSKVQMLDIVTLGTYMSSHKSKFVAPTWGEVNYQYRMSRAGWKFGESQNK</sequence>
<dbReference type="Proteomes" id="UP001500298">
    <property type="component" value="Unassembled WGS sequence"/>
</dbReference>
<proteinExistence type="predicted"/>
<organism evidence="1 2">
    <name type="scientific">Algivirga pacifica</name>
    <dbReference type="NCBI Taxonomy" id="1162670"/>
    <lineage>
        <taxon>Bacteria</taxon>
        <taxon>Pseudomonadati</taxon>
        <taxon>Bacteroidota</taxon>
        <taxon>Cytophagia</taxon>
        <taxon>Cytophagales</taxon>
        <taxon>Flammeovirgaceae</taxon>
        <taxon>Algivirga</taxon>
    </lineage>
</organism>
<protein>
    <recommendedName>
        <fullName evidence="3">RHS repeat-associated core domain-containing protein</fullName>
    </recommendedName>
</protein>
<comment type="caution">
    <text evidence="1">The sequence shown here is derived from an EMBL/GenBank/DDBJ whole genome shotgun (WGS) entry which is preliminary data.</text>
</comment>
<dbReference type="EMBL" id="BAABJX010000048">
    <property type="protein sequence ID" value="GAA4843867.1"/>
    <property type="molecule type" value="Genomic_DNA"/>
</dbReference>
<reference evidence="2" key="1">
    <citation type="journal article" date="2019" name="Int. J. Syst. Evol. Microbiol.">
        <title>The Global Catalogue of Microorganisms (GCM) 10K type strain sequencing project: providing services to taxonomists for standard genome sequencing and annotation.</title>
        <authorList>
            <consortium name="The Broad Institute Genomics Platform"/>
            <consortium name="The Broad Institute Genome Sequencing Center for Infectious Disease"/>
            <person name="Wu L."/>
            <person name="Ma J."/>
        </authorList>
    </citation>
    <scope>NUCLEOTIDE SEQUENCE [LARGE SCALE GENOMIC DNA]</scope>
    <source>
        <strain evidence="2">JCM 18326</strain>
    </source>
</reference>
<keyword evidence="2" id="KW-1185">Reference proteome</keyword>
<evidence type="ECO:0000313" key="2">
    <source>
        <dbReference type="Proteomes" id="UP001500298"/>
    </source>
</evidence>
<name>A0ABP9DGX0_9BACT</name>
<gene>
    <name evidence="1" type="ORF">GCM10023331_31060</name>
</gene>
<accession>A0ABP9DGX0</accession>
<evidence type="ECO:0000313" key="1">
    <source>
        <dbReference type="EMBL" id="GAA4843867.1"/>
    </source>
</evidence>
<evidence type="ECO:0008006" key="3">
    <source>
        <dbReference type="Google" id="ProtNLM"/>
    </source>
</evidence>